<reference evidence="2" key="2">
    <citation type="submission" date="2017-10" db="EMBL/GenBank/DDBJ databases">
        <title>Ladona fulva Genome sequencing and assembly.</title>
        <authorList>
            <person name="Murali S."/>
            <person name="Richards S."/>
            <person name="Bandaranaike D."/>
            <person name="Bellair M."/>
            <person name="Blankenburg K."/>
            <person name="Chao H."/>
            <person name="Dinh H."/>
            <person name="Doddapaneni H."/>
            <person name="Dugan-Rocha S."/>
            <person name="Elkadiri S."/>
            <person name="Gnanaolivu R."/>
            <person name="Hernandez B."/>
            <person name="Skinner E."/>
            <person name="Javaid M."/>
            <person name="Lee S."/>
            <person name="Li M."/>
            <person name="Ming W."/>
            <person name="Munidasa M."/>
            <person name="Muniz J."/>
            <person name="Nguyen L."/>
            <person name="Hughes D."/>
            <person name="Osuji N."/>
            <person name="Pu L.-L."/>
            <person name="Puazo M."/>
            <person name="Qu C."/>
            <person name="Quiroz J."/>
            <person name="Raj R."/>
            <person name="Weissenberger G."/>
            <person name="Xin Y."/>
            <person name="Zou X."/>
            <person name="Han Y."/>
            <person name="Worley K."/>
            <person name="Muzny D."/>
            <person name="Gibbs R."/>
        </authorList>
    </citation>
    <scope>NUCLEOTIDE SEQUENCE</scope>
    <source>
        <strain evidence="2">Sampled in the wild</strain>
    </source>
</reference>
<evidence type="ECO:0000256" key="1">
    <source>
        <dbReference type="SAM" id="SignalP"/>
    </source>
</evidence>
<name>A0A8K0KCK9_LADFU</name>
<dbReference type="EMBL" id="KZ308568">
    <property type="protein sequence ID" value="KAG8231704.1"/>
    <property type="molecule type" value="Genomic_DNA"/>
</dbReference>
<protein>
    <submittedName>
        <fullName evidence="2">Uncharacterized protein</fullName>
    </submittedName>
</protein>
<dbReference type="OrthoDB" id="7765366at2759"/>
<keyword evidence="1" id="KW-0732">Signal</keyword>
<feature type="chain" id="PRO_5035464462" evidence="1">
    <location>
        <begin position="16"/>
        <end position="96"/>
    </location>
</feature>
<keyword evidence="3" id="KW-1185">Reference proteome</keyword>
<organism evidence="2 3">
    <name type="scientific">Ladona fulva</name>
    <name type="common">Scarce chaser dragonfly</name>
    <name type="synonym">Libellula fulva</name>
    <dbReference type="NCBI Taxonomy" id="123851"/>
    <lineage>
        <taxon>Eukaryota</taxon>
        <taxon>Metazoa</taxon>
        <taxon>Ecdysozoa</taxon>
        <taxon>Arthropoda</taxon>
        <taxon>Hexapoda</taxon>
        <taxon>Insecta</taxon>
        <taxon>Pterygota</taxon>
        <taxon>Palaeoptera</taxon>
        <taxon>Odonata</taxon>
        <taxon>Epiprocta</taxon>
        <taxon>Anisoptera</taxon>
        <taxon>Libelluloidea</taxon>
        <taxon>Libellulidae</taxon>
        <taxon>Ladona</taxon>
    </lineage>
</organism>
<evidence type="ECO:0000313" key="3">
    <source>
        <dbReference type="Proteomes" id="UP000792457"/>
    </source>
</evidence>
<sequence>MIDIALLAIVATVSAAPGFLSAPIAYTAPVAYSAPLVAAPLATSYANSHKLSIKAPILATTHVAYSAPVVAASPLFHAAPVAYAAAPLVKTYGYIH</sequence>
<proteinExistence type="predicted"/>
<evidence type="ECO:0000313" key="2">
    <source>
        <dbReference type="EMBL" id="KAG8231704.1"/>
    </source>
</evidence>
<dbReference type="AlphaFoldDB" id="A0A8K0KCK9"/>
<gene>
    <name evidence="2" type="ORF">J437_LFUL007479</name>
</gene>
<feature type="signal peptide" evidence="1">
    <location>
        <begin position="1"/>
        <end position="15"/>
    </location>
</feature>
<comment type="caution">
    <text evidence="2">The sequence shown here is derived from an EMBL/GenBank/DDBJ whole genome shotgun (WGS) entry which is preliminary data.</text>
</comment>
<dbReference type="Proteomes" id="UP000792457">
    <property type="component" value="Unassembled WGS sequence"/>
</dbReference>
<accession>A0A8K0KCK9</accession>
<reference evidence="2" key="1">
    <citation type="submission" date="2013-04" db="EMBL/GenBank/DDBJ databases">
        <authorList>
            <person name="Qu J."/>
            <person name="Murali S.C."/>
            <person name="Bandaranaike D."/>
            <person name="Bellair M."/>
            <person name="Blankenburg K."/>
            <person name="Chao H."/>
            <person name="Dinh H."/>
            <person name="Doddapaneni H."/>
            <person name="Downs B."/>
            <person name="Dugan-Rocha S."/>
            <person name="Elkadiri S."/>
            <person name="Gnanaolivu R.D."/>
            <person name="Hernandez B."/>
            <person name="Javaid M."/>
            <person name="Jayaseelan J.C."/>
            <person name="Lee S."/>
            <person name="Li M."/>
            <person name="Ming W."/>
            <person name="Munidasa M."/>
            <person name="Muniz J."/>
            <person name="Nguyen L."/>
            <person name="Ongeri F."/>
            <person name="Osuji N."/>
            <person name="Pu L.-L."/>
            <person name="Puazo M."/>
            <person name="Qu C."/>
            <person name="Quiroz J."/>
            <person name="Raj R."/>
            <person name="Weissenberger G."/>
            <person name="Xin Y."/>
            <person name="Zou X."/>
            <person name="Han Y."/>
            <person name="Richards S."/>
            <person name="Worley K."/>
            <person name="Muzny D."/>
            <person name="Gibbs R."/>
        </authorList>
    </citation>
    <scope>NUCLEOTIDE SEQUENCE</scope>
    <source>
        <strain evidence="2">Sampled in the wild</strain>
    </source>
</reference>